<evidence type="ECO:0000256" key="4">
    <source>
        <dbReference type="ARBA" id="ARBA00022676"/>
    </source>
</evidence>
<dbReference type="PRINTS" id="PR00193">
    <property type="entry name" value="MYOSINHEAVY"/>
</dbReference>
<evidence type="ECO:0000256" key="17">
    <source>
        <dbReference type="SAM" id="MobiDB-lite"/>
    </source>
</evidence>
<dbReference type="Proteomes" id="UP000053477">
    <property type="component" value="Unassembled WGS sequence"/>
</dbReference>
<dbReference type="EC" id="2.4.1.16" evidence="2"/>
<evidence type="ECO:0000313" key="22">
    <source>
        <dbReference type="Proteomes" id="UP000053477"/>
    </source>
</evidence>
<dbReference type="Gene3D" id="1.20.58.530">
    <property type="match status" value="1"/>
</dbReference>
<dbReference type="Pfam" id="PF00063">
    <property type="entry name" value="Myosin_head"/>
    <property type="match status" value="1"/>
</dbReference>
<dbReference type="OrthoDB" id="370884at2759"/>
<dbReference type="GO" id="GO:0003774">
    <property type="term" value="F:cytoskeletal motor activity"/>
    <property type="evidence" value="ECO:0007669"/>
    <property type="project" value="UniProtKB-UniRule"/>
</dbReference>
<evidence type="ECO:0000256" key="14">
    <source>
        <dbReference type="ARBA" id="ARBA00023203"/>
    </source>
</evidence>
<feature type="compositionally biased region" description="Basic and acidic residues" evidence="17">
    <location>
        <begin position="1748"/>
        <end position="1757"/>
    </location>
</feature>
<dbReference type="SUPFAM" id="SSF53448">
    <property type="entry name" value="Nucleotide-diphospho-sugar transferases"/>
    <property type="match status" value="1"/>
</dbReference>
<evidence type="ECO:0000256" key="9">
    <source>
        <dbReference type="ARBA" id="ARBA00022989"/>
    </source>
</evidence>
<keyword evidence="9 18" id="KW-1133">Transmembrane helix</keyword>
<dbReference type="GO" id="GO:0006031">
    <property type="term" value="P:chitin biosynthetic process"/>
    <property type="evidence" value="ECO:0007669"/>
    <property type="project" value="TreeGrafter"/>
</dbReference>
<dbReference type="GO" id="GO:0003779">
    <property type="term" value="F:actin binding"/>
    <property type="evidence" value="ECO:0007669"/>
    <property type="project" value="UniProtKB-KW"/>
</dbReference>
<keyword evidence="3" id="KW-1003">Cell membrane</keyword>
<organism evidence="21 22">
    <name type="scientific">Schizopora paradoxa</name>
    <dbReference type="NCBI Taxonomy" id="27342"/>
    <lineage>
        <taxon>Eukaryota</taxon>
        <taxon>Fungi</taxon>
        <taxon>Dikarya</taxon>
        <taxon>Basidiomycota</taxon>
        <taxon>Agaricomycotina</taxon>
        <taxon>Agaricomycetes</taxon>
        <taxon>Hymenochaetales</taxon>
        <taxon>Schizoporaceae</taxon>
        <taxon>Schizopora</taxon>
    </lineage>
</organism>
<evidence type="ECO:0000313" key="21">
    <source>
        <dbReference type="EMBL" id="KLO08631.1"/>
    </source>
</evidence>
<feature type="region of interest" description="Disordered" evidence="17">
    <location>
        <begin position="630"/>
        <end position="652"/>
    </location>
</feature>
<dbReference type="PANTHER" id="PTHR22914">
    <property type="entry name" value="CHITIN SYNTHASE"/>
    <property type="match status" value="1"/>
</dbReference>
<dbReference type="FunFam" id="1.10.10.820:FF:000001">
    <property type="entry name" value="Myosin heavy chain"/>
    <property type="match status" value="1"/>
</dbReference>
<evidence type="ECO:0000259" key="20">
    <source>
        <dbReference type="PROSITE" id="PS51998"/>
    </source>
</evidence>
<keyword evidence="10 16" id="KW-0518">Myosin</keyword>
<evidence type="ECO:0000256" key="13">
    <source>
        <dbReference type="ARBA" id="ARBA00023180"/>
    </source>
</evidence>
<dbReference type="Pfam" id="PF08766">
    <property type="entry name" value="DEK_C"/>
    <property type="match status" value="1"/>
</dbReference>
<dbReference type="InterPro" id="IPR036400">
    <property type="entry name" value="Cyt_B5-like_heme/steroid_sf"/>
</dbReference>
<keyword evidence="14 16" id="KW-0009">Actin-binding</keyword>
<comment type="similarity">
    <text evidence="16">Belongs to the TRAFAC class myosin-kinesin ATPase superfamily. Myosin family.</text>
</comment>
<dbReference type="GO" id="GO:0030428">
    <property type="term" value="C:cell septum"/>
    <property type="evidence" value="ECO:0007669"/>
    <property type="project" value="TreeGrafter"/>
</dbReference>
<keyword evidence="7 16" id="KW-0547">Nucleotide-binding</keyword>
<sequence length="2007" mass="222287">MASSTSPAVSSGDLTDLVSSSATATIYPTDDSVLTVLQARFRADLPCSRIGSTHFVAVNPWKTLANSNDASAKEYEERCYKDTNPPTAGSPKALQPHVYELAAHAYLMMGRRKQSQAVVFRGITASGKTESARLFVNQVVRLSTRTKKEAKVGEQIKSFFTLLDSFGNAKTLLNPNASRHGRYFELHFNDNGRISGAKVLSYGLDKSRLVRLAHEERTYHIFYQLLAGATSDERDRLGIEDPSDYALLASSGCYRLPGGPFSDDATAMSELRAAMKTLGFKSKHTSSVFSLLMAILLLGNLEFVEGVSNDDPAHVANPLVLDHASRLLGVSSEDLAQALTNKTSYVRKELYTIILNPEQSAAQRDYLVRDLYAILFAFVVETANHKLAPSSNDPPPPTQIVLLDQPGFQSRTPSGTNSIALSGNSPLIAAYGQNGFEEFCINFADELLQSYIVRNTFEDSVGYNASVVSDGVELPPIATMDNSACVELLRGVGLSERAHRKPGGMLGVMNKASSTFRQGKGSDRRDEEMLQDFMTKFGVHASYVASPGVGGVADKNLFGINHYAGPCSYDVTGFVEKDTDLLDSSFVSLLRNSSDTFVSKLVSGPSLATETHHQDSSIIVQAQVSSRPLRQPTTVVTQTRASTDEPNQLDPSKIYPLTTQLNHNLSELFSSLDKCHLWTVSCIRPNDSGLPNSFDKRRVKAQIRSLLLPDIISRRKTEFVVDFDVEEFCERYVPTIRGEIPLRIRQCAQKNGIHEGVDYVLGHRSIWLTYTAWKLVEDVLRDMENERNGNDEVPPEEDPFNPDDAATEHTHEQSIAGQGGFYESQDNLLLARTGTQGTNYFDANNLAYGQGGLRTPGHDVPAYTEQDDGSAWGSEWDKKAPLDRPPEQEKMAQGDGGMVVNNAPNAVEEVPTSRTRRIWLIVVRLMTFYIPDFVLTYIGRMKRPDIRLAWREKLTICLLIFLCCCLILFYIIFFGLLLCPDLNKAWNTKEVGEHTGTNDFFVSIQGRVYDVSNFVHGQHSDIPGTASNAEDFLDAIAGTDMTGYFPPPLFLACSGLVSDQTIELQNSNFTPVTSSAVHTSGVLQSAQSTKLDNSNWYTDLFLPKINQFHKGPLVFTPGEVKSQAEDPNTNRIWGIYQNDVFDLTPYVNTQTTFQNSDPRYEFLDSDIVDVFQQQAGQDITKTLNSVLATKNDTTQAANMACLKNMFFVGNTDFRKTPRCQVQNGLLLAFSVIIMTTIGAKFLAALQLTSKRQPEMLDKFIICQIPCYTEGEDSLRRTIDSLAALKYDDKRKLMFIICDGNIIGGGNDRPTPRIVLDLLGVDPKLDPEPLLFKSVGEGAKQLNYGKVYSGLYEFEGHVVPYVVVVKVGKPTERSKPGNRGKRDSQVLVMHYLNRVHFDAPMSPLELEIYHQMRNVIGIDPAFYEYIFTVDADTSVTPDSLNRLVACAADDSSIIGICGETKLHNEEGSWWTMIQVYEYYISHHLAKAFESLFGSVTCLPGCFSLYRIRTADKGRPIIISNRVIDDYAEGHVDTLHKKNLFSLGEDRYLTTLLMKHFPSFKTKFTPDAIAHTVAPESWSVLLSQRRRWINSTVHNLCELVFLPELCGFCCFSMRFIVFIDLIGTIILPATAVYLVYLIVTVATGKAAFPIISLALIATVYGLQAIVFILKREFMLVGWMVIYLLAYPVYSFFLPIYSFWCMDDFSWGNTRLVVGEGSNKKVLVADDDRFDESMIPLKKFSEYEAEAWETGSHHSDETKHTGYSASHHSKNRSRVNVGGSRPESPRSYNNASHSGDFYRDTNIMNQSNASNPNLRLNNKPSISNMSHRSGAQSQHGGQMIAPQLGSLPFMPFGGPGSVVGGGSEYAHGDFMGGMQQHGLPTFPSTNSLYGMGMGGVPNMNVFATPGTSGSQIGYPAGMMPPQPPMGMGQQRMSTFSLATSVNPFAGPSMNPNPSDDELFNALRMYLSTQDLMSVTKKSTREAVMAKFPKADLSTRKDFLNSSIDKILSES</sequence>
<evidence type="ECO:0000256" key="8">
    <source>
        <dbReference type="ARBA" id="ARBA00022840"/>
    </source>
</evidence>
<dbReference type="InterPro" id="IPR027417">
    <property type="entry name" value="P-loop_NTPase"/>
</dbReference>
<accession>A0A0H2RV04</accession>
<dbReference type="CDD" id="cd14879">
    <property type="entry name" value="MYSc_Myo17"/>
    <property type="match status" value="1"/>
</dbReference>
<feature type="transmembrane region" description="Helical" evidence="18">
    <location>
        <begin position="1674"/>
        <end position="1697"/>
    </location>
</feature>
<evidence type="ECO:0000256" key="2">
    <source>
        <dbReference type="ARBA" id="ARBA00012543"/>
    </source>
</evidence>
<dbReference type="GO" id="GO:0004100">
    <property type="term" value="F:chitin synthase activity"/>
    <property type="evidence" value="ECO:0007669"/>
    <property type="project" value="UniProtKB-EC"/>
</dbReference>
<feature type="region of interest" description="Disordered" evidence="17">
    <location>
        <begin position="1748"/>
        <end position="1810"/>
    </location>
</feature>
<dbReference type="SUPFAM" id="SSF55856">
    <property type="entry name" value="Cytochrome b5-like heme/steroid binding domain"/>
    <property type="match status" value="1"/>
</dbReference>
<evidence type="ECO:0000256" key="6">
    <source>
        <dbReference type="ARBA" id="ARBA00022692"/>
    </source>
</evidence>
<dbReference type="InterPro" id="IPR001609">
    <property type="entry name" value="Myosin_head_motor_dom-like"/>
</dbReference>
<evidence type="ECO:0000256" key="5">
    <source>
        <dbReference type="ARBA" id="ARBA00022679"/>
    </source>
</evidence>
<evidence type="ECO:0000256" key="16">
    <source>
        <dbReference type="PROSITE-ProRule" id="PRU00782"/>
    </source>
</evidence>
<feature type="region of interest" description="Actin-binding" evidence="16">
    <location>
        <begin position="665"/>
        <end position="687"/>
    </location>
</feature>
<evidence type="ECO:0000256" key="1">
    <source>
        <dbReference type="ARBA" id="ARBA00004651"/>
    </source>
</evidence>
<feature type="binding site" evidence="16">
    <location>
        <begin position="122"/>
        <end position="129"/>
    </location>
    <ligand>
        <name>ATP</name>
        <dbReference type="ChEBI" id="CHEBI:30616"/>
    </ligand>
</feature>
<feature type="domain" description="Myosin motor" evidence="19">
    <location>
        <begin position="17"/>
        <end position="781"/>
    </location>
</feature>
<dbReference type="PANTHER" id="PTHR22914:SF13">
    <property type="entry name" value="CHITIN SYNTHASE"/>
    <property type="match status" value="1"/>
</dbReference>
<dbReference type="PROSITE" id="PS51998">
    <property type="entry name" value="DEK_C"/>
    <property type="match status" value="1"/>
</dbReference>
<dbReference type="Gene3D" id="3.40.850.10">
    <property type="entry name" value="Kinesin motor domain"/>
    <property type="match status" value="1"/>
</dbReference>
<keyword evidence="12 16" id="KW-0505">Motor protein</keyword>
<dbReference type="InterPro" id="IPR004835">
    <property type="entry name" value="Chitin_synth"/>
</dbReference>
<evidence type="ECO:0000256" key="15">
    <source>
        <dbReference type="ARBA" id="ARBA00048014"/>
    </source>
</evidence>
<keyword evidence="6 18" id="KW-0812">Transmembrane</keyword>
<dbReference type="GO" id="GO:0005524">
    <property type="term" value="F:ATP binding"/>
    <property type="evidence" value="ECO:0007669"/>
    <property type="project" value="UniProtKB-UniRule"/>
</dbReference>
<dbReference type="InterPro" id="IPR036961">
    <property type="entry name" value="Kinesin_motor_dom_sf"/>
</dbReference>
<dbReference type="GO" id="GO:0005886">
    <property type="term" value="C:plasma membrane"/>
    <property type="evidence" value="ECO:0007669"/>
    <property type="project" value="UniProtKB-SubCell"/>
</dbReference>
<evidence type="ECO:0000256" key="3">
    <source>
        <dbReference type="ARBA" id="ARBA00022475"/>
    </source>
</evidence>
<dbReference type="InParanoid" id="A0A0H2RV04"/>
<keyword evidence="4" id="KW-0328">Glycosyltransferase</keyword>
<feature type="compositionally biased region" description="Basic and acidic residues" evidence="17">
    <location>
        <begin position="875"/>
        <end position="892"/>
    </location>
</feature>
<dbReference type="Gene3D" id="1.20.120.720">
    <property type="entry name" value="Myosin VI head, motor domain, U50 subdomain"/>
    <property type="match status" value="1"/>
</dbReference>
<dbReference type="SUPFAM" id="SSF52540">
    <property type="entry name" value="P-loop containing nucleoside triphosphate hydrolases"/>
    <property type="match status" value="1"/>
</dbReference>
<evidence type="ECO:0000256" key="12">
    <source>
        <dbReference type="ARBA" id="ARBA00023175"/>
    </source>
</evidence>
<gene>
    <name evidence="21" type="ORF">SCHPADRAFT_1000808</name>
</gene>
<dbReference type="Gene3D" id="1.10.10.820">
    <property type="match status" value="1"/>
</dbReference>
<feature type="compositionally biased region" description="Polar residues" evidence="17">
    <location>
        <begin position="1799"/>
        <end position="1810"/>
    </location>
</feature>
<dbReference type="SMART" id="SM01117">
    <property type="entry name" value="Cyt-b5"/>
    <property type="match status" value="2"/>
</dbReference>
<dbReference type="STRING" id="27342.A0A0H2RV04"/>
<dbReference type="Pfam" id="PF00173">
    <property type="entry name" value="Cyt-b5"/>
    <property type="match status" value="1"/>
</dbReference>
<protein>
    <recommendedName>
        <fullName evidence="2">chitin synthase</fullName>
        <ecNumber evidence="2">2.4.1.16</ecNumber>
    </recommendedName>
</protein>
<feature type="transmembrane region" description="Helical" evidence="18">
    <location>
        <begin position="958"/>
        <end position="978"/>
    </location>
</feature>
<comment type="subcellular location">
    <subcellularLocation>
        <location evidence="1">Cell membrane</location>
        <topology evidence="1">Multi-pass membrane protein</topology>
    </subcellularLocation>
</comment>
<dbReference type="CDD" id="cd04190">
    <property type="entry name" value="Chitin_synth_C"/>
    <property type="match status" value="1"/>
</dbReference>
<keyword evidence="5" id="KW-0808">Transferase</keyword>
<keyword evidence="11 18" id="KW-0472">Membrane</keyword>
<evidence type="ECO:0000256" key="10">
    <source>
        <dbReference type="ARBA" id="ARBA00023123"/>
    </source>
</evidence>
<evidence type="ECO:0000256" key="7">
    <source>
        <dbReference type="ARBA" id="ARBA00022741"/>
    </source>
</evidence>
<feature type="transmembrane region" description="Helical" evidence="18">
    <location>
        <begin position="1613"/>
        <end position="1638"/>
    </location>
</feature>
<comment type="catalytic activity">
    <reaction evidence="15">
        <text>[(1-&gt;4)-N-acetyl-beta-D-glucosaminyl](n) + UDP-N-acetyl-alpha-D-glucosamine = [(1-&gt;4)-N-acetyl-beta-D-glucosaminyl](n+1) + UDP + H(+)</text>
        <dbReference type="Rhea" id="RHEA:16637"/>
        <dbReference type="Rhea" id="RHEA-COMP:9593"/>
        <dbReference type="Rhea" id="RHEA-COMP:9595"/>
        <dbReference type="ChEBI" id="CHEBI:15378"/>
        <dbReference type="ChEBI" id="CHEBI:17029"/>
        <dbReference type="ChEBI" id="CHEBI:57705"/>
        <dbReference type="ChEBI" id="CHEBI:58223"/>
        <dbReference type="EC" id="2.4.1.16"/>
    </reaction>
</comment>
<dbReference type="SMART" id="SM00242">
    <property type="entry name" value="MYSc"/>
    <property type="match status" value="1"/>
</dbReference>
<keyword evidence="13" id="KW-0325">Glycoprotein</keyword>
<feature type="transmembrane region" description="Helical" evidence="18">
    <location>
        <begin position="1224"/>
        <end position="1245"/>
    </location>
</feature>
<dbReference type="Gene3D" id="3.90.550.10">
    <property type="entry name" value="Spore Coat Polysaccharide Biosynthesis Protein SpsA, Chain A"/>
    <property type="match status" value="1"/>
</dbReference>
<reference evidence="21 22" key="1">
    <citation type="submission" date="2015-04" db="EMBL/GenBank/DDBJ databases">
        <title>Complete genome sequence of Schizopora paradoxa KUC8140, a cosmopolitan wood degrader in East Asia.</title>
        <authorList>
            <consortium name="DOE Joint Genome Institute"/>
            <person name="Min B."/>
            <person name="Park H."/>
            <person name="Jang Y."/>
            <person name="Kim J.-J."/>
            <person name="Kim K.H."/>
            <person name="Pangilinan J."/>
            <person name="Lipzen A."/>
            <person name="Riley R."/>
            <person name="Grigoriev I.V."/>
            <person name="Spatafora J.W."/>
            <person name="Choi I.-G."/>
        </authorList>
    </citation>
    <scope>NUCLEOTIDE SEQUENCE [LARGE SCALE GENOMIC DNA]</scope>
    <source>
        <strain evidence="21 22">KUC8140</strain>
    </source>
</reference>
<name>A0A0H2RV04_9AGAM</name>
<dbReference type="EMBL" id="KQ086083">
    <property type="protein sequence ID" value="KLO08631.1"/>
    <property type="molecule type" value="Genomic_DNA"/>
</dbReference>
<keyword evidence="22" id="KW-1185">Reference proteome</keyword>
<proteinExistence type="inferred from homology"/>
<dbReference type="InterPro" id="IPR036037">
    <property type="entry name" value="MYSc_Myo17"/>
</dbReference>
<feature type="region of interest" description="Disordered" evidence="17">
    <location>
        <begin position="786"/>
        <end position="814"/>
    </location>
</feature>
<feature type="compositionally biased region" description="Polar residues" evidence="17">
    <location>
        <begin position="630"/>
        <end position="650"/>
    </location>
</feature>
<dbReference type="GO" id="GO:0016459">
    <property type="term" value="C:myosin complex"/>
    <property type="evidence" value="ECO:0007669"/>
    <property type="project" value="UniProtKB-KW"/>
</dbReference>
<evidence type="ECO:0000256" key="11">
    <source>
        <dbReference type="ARBA" id="ARBA00023136"/>
    </source>
</evidence>
<dbReference type="InterPro" id="IPR014876">
    <property type="entry name" value="DEK_C"/>
</dbReference>
<feature type="transmembrane region" description="Helical" evidence="18">
    <location>
        <begin position="1644"/>
        <end position="1667"/>
    </location>
</feature>
<evidence type="ECO:0000259" key="19">
    <source>
        <dbReference type="PROSITE" id="PS51456"/>
    </source>
</evidence>
<feature type="region of interest" description="Disordered" evidence="17">
    <location>
        <begin position="861"/>
        <end position="898"/>
    </location>
</feature>
<dbReference type="InterPro" id="IPR001199">
    <property type="entry name" value="Cyt_B5-like_heme/steroid-bd"/>
</dbReference>
<evidence type="ECO:0000256" key="18">
    <source>
        <dbReference type="SAM" id="Phobius"/>
    </source>
</evidence>
<dbReference type="Gene3D" id="3.10.120.10">
    <property type="entry name" value="Cytochrome b5-like heme/steroid binding domain"/>
    <property type="match status" value="1"/>
</dbReference>
<dbReference type="SUPFAM" id="SSF109715">
    <property type="entry name" value="DEK C-terminal domain"/>
    <property type="match status" value="1"/>
</dbReference>
<dbReference type="PROSITE" id="PS51456">
    <property type="entry name" value="MYOSIN_MOTOR"/>
    <property type="match status" value="1"/>
</dbReference>
<keyword evidence="8 16" id="KW-0067">ATP-binding</keyword>
<dbReference type="Gene3D" id="1.10.10.60">
    <property type="entry name" value="Homeodomain-like"/>
    <property type="match status" value="1"/>
</dbReference>
<dbReference type="InterPro" id="IPR029044">
    <property type="entry name" value="Nucleotide-diphossugar_trans"/>
</dbReference>
<feature type="domain" description="DEK-C" evidence="20">
    <location>
        <begin position="1949"/>
        <end position="2005"/>
    </location>
</feature>
<dbReference type="Pfam" id="PF03142">
    <property type="entry name" value="Chitin_synth_2"/>
    <property type="match status" value="1"/>
</dbReference>
<dbReference type="GO" id="GO:0031505">
    <property type="term" value="P:fungal-type cell wall organization"/>
    <property type="evidence" value="ECO:0007669"/>
    <property type="project" value="TreeGrafter"/>
</dbReference>